<gene>
    <name evidence="1" type="ORF">ACIKP7_18755</name>
</gene>
<sequence>MRVLGTLRQRGLVLLISLTLVLLLGLLGLSAMGSAIQQERMARNLLSTLQAFEQAHQVLQHGESRVPEQAWPPCGFCLPPPEAGYVNSSGVHAGSGDSSGLAWQAGAGGFYLVQPLGLSTQARHMPPGLSVNLYRVTAVRRNGMARSVLESVIAQPVGAVPQPGRRILWRQVY</sequence>
<dbReference type="Proteomes" id="UP001615411">
    <property type="component" value="Unassembled WGS sequence"/>
</dbReference>
<protein>
    <submittedName>
        <fullName evidence="1">Uncharacterized protein</fullName>
    </submittedName>
</protein>
<proteinExistence type="predicted"/>
<evidence type="ECO:0000313" key="2">
    <source>
        <dbReference type="Proteomes" id="UP001615411"/>
    </source>
</evidence>
<evidence type="ECO:0000313" key="1">
    <source>
        <dbReference type="EMBL" id="MFJ1340164.1"/>
    </source>
</evidence>
<keyword evidence="2" id="KW-1185">Reference proteome</keyword>
<name>A0ACC7LYU4_9PSED</name>
<accession>A0ACC7LYU4</accession>
<comment type="caution">
    <text evidence="1">The sequence shown here is derived from an EMBL/GenBank/DDBJ whole genome shotgun (WGS) entry which is preliminary data.</text>
</comment>
<organism evidence="1 2">
    <name type="scientific">Pseudomonas caricapapayae</name>
    <dbReference type="NCBI Taxonomy" id="46678"/>
    <lineage>
        <taxon>Bacteria</taxon>
        <taxon>Pseudomonadati</taxon>
        <taxon>Pseudomonadota</taxon>
        <taxon>Gammaproteobacteria</taxon>
        <taxon>Pseudomonadales</taxon>
        <taxon>Pseudomonadaceae</taxon>
        <taxon>Pseudomonas</taxon>
    </lineage>
</organism>
<reference evidence="1" key="1">
    <citation type="submission" date="2024-10" db="EMBL/GenBank/DDBJ databases">
        <title>Aeromonas and Pseudomonas from the Cagarras Archipelago, Rio de Janeiro, Brazil.</title>
        <authorList>
            <person name="Canellas A.L.B."/>
            <person name="Laport M.S."/>
        </authorList>
    </citation>
    <scope>NUCLEOTIDE SEQUENCE</scope>
    <source>
        <strain evidence="1">ACP-7</strain>
    </source>
</reference>
<dbReference type="EMBL" id="JBIUGF010000066">
    <property type="protein sequence ID" value="MFJ1340164.1"/>
    <property type="molecule type" value="Genomic_DNA"/>
</dbReference>